<evidence type="ECO:0000256" key="2">
    <source>
        <dbReference type="SAM" id="Coils"/>
    </source>
</evidence>
<evidence type="ECO:0000313" key="3">
    <source>
        <dbReference type="EMBL" id="GHB94190.1"/>
    </source>
</evidence>
<evidence type="ECO:0008006" key="5">
    <source>
        <dbReference type="Google" id="ProtNLM"/>
    </source>
</evidence>
<dbReference type="AlphaFoldDB" id="A0A8J3GDA3"/>
<dbReference type="Proteomes" id="UP000642829">
    <property type="component" value="Unassembled WGS sequence"/>
</dbReference>
<name>A0A8J3GDA3_9BACT</name>
<keyword evidence="2" id="KW-0175">Coiled coil</keyword>
<comment type="similarity">
    <text evidence="1">Belongs to the PspA/Vipp/IM30 family.</text>
</comment>
<protein>
    <recommendedName>
        <fullName evidence="5">PspA/IM30 family protein</fullName>
    </recommendedName>
</protein>
<gene>
    <name evidence="3" type="ORF">GCM10007047_07320</name>
</gene>
<organism evidence="3 4">
    <name type="scientific">Cerasicoccus arenae</name>
    <dbReference type="NCBI Taxonomy" id="424488"/>
    <lineage>
        <taxon>Bacteria</taxon>
        <taxon>Pseudomonadati</taxon>
        <taxon>Verrucomicrobiota</taxon>
        <taxon>Opitutia</taxon>
        <taxon>Puniceicoccales</taxon>
        <taxon>Cerasicoccaceae</taxon>
        <taxon>Cerasicoccus</taxon>
    </lineage>
</organism>
<evidence type="ECO:0000313" key="4">
    <source>
        <dbReference type="Proteomes" id="UP000642829"/>
    </source>
</evidence>
<dbReference type="RefSeq" id="WP_189511977.1">
    <property type="nucleotide sequence ID" value="NZ_BMXG01000003.1"/>
</dbReference>
<accession>A0A8J3GDA3</accession>
<dbReference type="EMBL" id="BMXG01000003">
    <property type="protein sequence ID" value="GHB94190.1"/>
    <property type="molecule type" value="Genomic_DNA"/>
</dbReference>
<reference evidence="3" key="2">
    <citation type="submission" date="2020-09" db="EMBL/GenBank/DDBJ databases">
        <authorList>
            <person name="Sun Q."/>
            <person name="Kim S."/>
        </authorList>
    </citation>
    <scope>NUCLEOTIDE SEQUENCE</scope>
    <source>
        <strain evidence="3">KCTC 12870</strain>
    </source>
</reference>
<keyword evidence="4" id="KW-1185">Reference proteome</keyword>
<comment type="caution">
    <text evidence="3">The sequence shown here is derived from an EMBL/GenBank/DDBJ whole genome shotgun (WGS) entry which is preliminary data.</text>
</comment>
<dbReference type="Pfam" id="PF04012">
    <property type="entry name" value="PspA_IM30"/>
    <property type="match status" value="1"/>
</dbReference>
<feature type="coiled-coil region" evidence="2">
    <location>
        <begin position="56"/>
        <end position="157"/>
    </location>
</feature>
<sequence length="226" mass="25978">MNLNQGHPMKKWFHRYRISLSSRIEHVLDQVENHEAVVAAAVKEAQQHSALARVKLQRVRRDGETLRQRADQLATEATRWEERAADCAATDRERARECLRRRRMAEEEQARLTHEASEHERLEQQLTADLRRVDERVRELQRRRHTLAAREQRAEAAVLTAPGEIGLLDDIEDVFERWEGKLTVNEIRADLDCDSFSDAFTQAEDNAALDAELDALIAGQAPTATK</sequence>
<reference evidence="3" key="1">
    <citation type="journal article" date="2014" name="Int. J. Syst. Evol. Microbiol.">
        <title>Complete genome sequence of Corynebacterium casei LMG S-19264T (=DSM 44701T), isolated from a smear-ripened cheese.</title>
        <authorList>
            <consortium name="US DOE Joint Genome Institute (JGI-PGF)"/>
            <person name="Walter F."/>
            <person name="Albersmeier A."/>
            <person name="Kalinowski J."/>
            <person name="Ruckert C."/>
        </authorList>
    </citation>
    <scope>NUCLEOTIDE SEQUENCE</scope>
    <source>
        <strain evidence="3">KCTC 12870</strain>
    </source>
</reference>
<dbReference type="InterPro" id="IPR007157">
    <property type="entry name" value="PspA_VIPP1"/>
</dbReference>
<proteinExistence type="inferred from homology"/>
<evidence type="ECO:0000256" key="1">
    <source>
        <dbReference type="ARBA" id="ARBA00043985"/>
    </source>
</evidence>